<keyword evidence="3" id="KW-1185">Reference proteome</keyword>
<protein>
    <submittedName>
        <fullName evidence="2">Uncharacterized protein</fullName>
    </submittedName>
</protein>
<proteinExistence type="predicted"/>
<reference evidence="2" key="1">
    <citation type="journal article" date="2013" name="Nat. Commun.">
        <title>Whole-genome sequencing of Oryza brachyantha reveals mechanisms underlying Oryza genome evolution.</title>
        <authorList>
            <person name="Chen J."/>
            <person name="Huang Q."/>
            <person name="Gao D."/>
            <person name="Wang J."/>
            <person name="Lang Y."/>
            <person name="Liu T."/>
            <person name="Li B."/>
            <person name="Bai Z."/>
            <person name="Luis Goicoechea J."/>
            <person name="Liang C."/>
            <person name="Chen C."/>
            <person name="Zhang W."/>
            <person name="Sun S."/>
            <person name="Liao Y."/>
            <person name="Zhang X."/>
            <person name="Yang L."/>
            <person name="Song C."/>
            <person name="Wang M."/>
            <person name="Shi J."/>
            <person name="Liu G."/>
            <person name="Liu J."/>
            <person name="Zhou H."/>
            <person name="Zhou W."/>
            <person name="Yu Q."/>
            <person name="An N."/>
            <person name="Chen Y."/>
            <person name="Cai Q."/>
            <person name="Wang B."/>
            <person name="Liu B."/>
            <person name="Min J."/>
            <person name="Huang Y."/>
            <person name="Wu H."/>
            <person name="Li Z."/>
            <person name="Zhang Y."/>
            <person name="Yin Y."/>
            <person name="Song W."/>
            <person name="Jiang J."/>
            <person name="Jackson S.A."/>
            <person name="Wing R.A."/>
            <person name="Wang J."/>
            <person name="Chen M."/>
        </authorList>
    </citation>
    <scope>NUCLEOTIDE SEQUENCE [LARGE SCALE GENOMIC DNA]</scope>
    <source>
        <strain evidence="2">cv. IRGC 101232</strain>
    </source>
</reference>
<feature type="compositionally biased region" description="Basic and acidic residues" evidence="1">
    <location>
        <begin position="86"/>
        <end position="104"/>
    </location>
</feature>
<evidence type="ECO:0000313" key="2">
    <source>
        <dbReference type="EnsemblPlants" id="OB01G26300.1"/>
    </source>
</evidence>
<reference evidence="2" key="2">
    <citation type="submission" date="2013-04" db="UniProtKB">
        <authorList>
            <consortium name="EnsemblPlants"/>
        </authorList>
    </citation>
    <scope>IDENTIFICATION</scope>
</reference>
<accession>J3L074</accession>
<sequence>MQQQSADAAALSRCSSSQQQRRQANKMQQRSQQMQHRGNARRGELTGGRRWSGTKEALLLELDEGVPPLGTRSVAPGGTGSGQRGRAAEHWNEGRRPPTPDSGRRSAYKAAFPLSPHVFLGRNRLSSRLHAKQQIS</sequence>
<feature type="compositionally biased region" description="Low complexity" evidence="1">
    <location>
        <begin position="8"/>
        <end position="30"/>
    </location>
</feature>
<evidence type="ECO:0000256" key="1">
    <source>
        <dbReference type="SAM" id="MobiDB-lite"/>
    </source>
</evidence>
<dbReference type="Proteomes" id="UP000006038">
    <property type="component" value="Chromosome 1"/>
</dbReference>
<dbReference type="AlphaFoldDB" id="J3L074"/>
<dbReference type="Gramene" id="OB01G26300.1">
    <property type="protein sequence ID" value="OB01G26300.1"/>
    <property type="gene ID" value="OB01G26300"/>
</dbReference>
<feature type="region of interest" description="Disordered" evidence="1">
    <location>
        <begin position="1"/>
        <end position="107"/>
    </location>
</feature>
<name>J3L074_ORYBR</name>
<evidence type="ECO:0000313" key="3">
    <source>
        <dbReference type="Proteomes" id="UP000006038"/>
    </source>
</evidence>
<dbReference type="HOGENOM" id="CLU_1878604_0_0_1"/>
<organism evidence="2">
    <name type="scientific">Oryza brachyantha</name>
    <name type="common">malo sina</name>
    <dbReference type="NCBI Taxonomy" id="4533"/>
    <lineage>
        <taxon>Eukaryota</taxon>
        <taxon>Viridiplantae</taxon>
        <taxon>Streptophyta</taxon>
        <taxon>Embryophyta</taxon>
        <taxon>Tracheophyta</taxon>
        <taxon>Spermatophyta</taxon>
        <taxon>Magnoliopsida</taxon>
        <taxon>Liliopsida</taxon>
        <taxon>Poales</taxon>
        <taxon>Poaceae</taxon>
        <taxon>BOP clade</taxon>
        <taxon>Oryzoideae</taxon>
        <taxon>Oryzeae</taxon>
        <taxon>Oryzinae</taxon>
        <taxon>Oryza</taxon>
    </lineage>
</organism>
<dbReference type="EnsemblPlants" id="OB01G26300.1">
    <property type="protein sequence ID" value="OB01G26300.1"/>
    <property type="gene ID" value="OB01G26300"/>
</dbReference>